<evidence type="ECO:0000313" key="3">
    <source>
        <dbReference type="Proteomes" id="UP000582643"/>
    </source>
</evidence>
<reference evidence="2 3" key="1">
    <citation type="submission" date="2020-08" db="EMBL/GenBank/DDBJ databases">
        <title>Genomic Encyclopedia of Type Strains, Phase III (KMG-III): the genomes of soil and plant-associated and newly described type strains.</title>
        <authorList>
            <person name="Whitman W."/>
        </authorList>
    </citation>
    <scope>NUCLEOTIDE SEQUENCE [LARGE SCALE GENOMIC DNA]</scope>
    <source>
        <strain evidence="2 3">SFB5A</strain>
    </source>
</reference>
<proteinExistence type="predicted"/>
<accession>A0A7W7U8K7</accession>
<dbReference type="AlphaFoldDB" id="A0A7W7U8K7"/>
<dbReference type="RefSeq" id="WP_184933020.1">
    <property type="nucleotide sequence ID" value="NZ_JACHJY010000015.1"/>
</dbReference>
<keyword evidence="1" id="KW-0732">Signal</keyword>
<protein>
    <submittedName>
        <fullName evidence="2">Uncharacterized protein</fullName>
    </submittedName>
</protein>
<dbReference type="Proteomes" id="UP000582643">
    <property type="component" value="Unassembled WGS sequence"/>
</dbReference>
<comment type="caution">
    <text evidence="2">The sequence shown here is derived from an EMBL/GenBank/DDBJ whole genome shotgun (WGS) entry which is preliminary data.</text>
</comment>
<name>A0A7W7U8K7_9ACTN</name>
<sequence>MGFSWRRENFRRRFILPATVLTCVAAAAGVNAFASDEGPVAGDKYILTDAMWTTAHVYQKGALIGTSDTGLVVTYLTPAGRVPSSHGDWIGIYEKGQLDTGHRIDWDWVCPNEHERCLSHGSAVVPAGDDGMRPGATYTVAYWADDAKESSGTPVATIDYVVPW</sequence>
<evidence type="ECO:0000256" key="1">
    <source>
        <dbReference type="SAM" id="SignalP"/>
    </source>
</evidence>
<dbReference type="EMBL" id="JACHJY010000015">
    <property type="protein sequence ID" value="MBB4986939.1"/>
    <property type="molecule type" value="Genomic_DNA"/>
</dbReference>
<organism evidence="2 3">
    <name type="scientific">Streptomyces nymphaeiformis</name>
    <dbReference type="NCBI Taxonomy" id="2663842"/>
    <lineage>
        <taxon>Bacteria</taxon>
        <taxon>Bacillati</taxon>
        <taxon>Actinomycetota</taxon>
        <taxon>Actinomycetes</taxon>
        <taxon>Kitasatosporales</taxon>
        <taxon>Streptomycetaceae</taxon>
        <taxon>Streptomyces</taxon>
    </lineage>
</organism>
<feature type="chain" id="PRO_5030780470" evidence="1">
    <location>
        <begin position="35"/>
        <end position="164"/>
    </location>
</feature>
<keyword evidence="3" id="KW-1185">Reference proteome</keyword>
<evidence type="ECO:0000313" key="2">
    <source>
        <dbReference type="EMBL" id="MBB4986939.1"/>
    </source>
</evidence>
<gene>
    <name evidence="2" type="ORF">GGE06_007911</name>
</gene>
<feature type="signal peptide" evidence="1">
    <location>
        <begin position="1"/>
        <end position="34"/>
    </location>
</feature>